<organism evidence="3 4">
    <name type="scientific">Wickerhamomyces pijperi</name>
    <name type="common">Yeast</name>
    <name type="synonym">Pichia pijperi</name>
    <dbReference type="NCBI Taxonomy" id="599730"/>
    <lineage>
        <taxon>Eukaryota</taxon>
        <taxon>Fungi</taxon>
        <taxon>Dikarya</taxon>
        <taxon>Ascomycota</taxon>
        <taxon>Saccharomycotina</taxon>
        <taxon>Saccharomycetes</taxon>
        <taxon>Phaffomycetales</taxon>
        <taxon>Wickerhamomycetaceae</taxon>
        <taxon>Wickerhamomyces</taxon>
    </lineage>
</organism>
<sequence length="123" mass="14052">MTPYTPELGYSTYVEDFFHFEKKAYGLCLSADVYSNGYSEIILGKFLKKFAIKRDKVVILTKGFNPIDEDLDLRHTGLGRNVTALDVVNSKGLSISLTLLRTRRRLSLFTFCEKRGQQTNIYA</sequence>
<dbReference type="InterPro" id="IPR036812">
    <property type="entry name" value="NAD(P)_OxRdtase_dom_sf"/>
</dbReference>
<evidence type="ECO:0000313" key="3">
    <source>
        <dbReference type="EMBL" id="KAH3685806.1"/>
    </source>
</evidence>
<protein>
    <recommendedName>
        <fullName evidence="2">NADP-dependent oxidoreductase domain-containing protein</fullName>
    </recommendedName>
</protein>
<reference evidence="3" key="1">
    <citation type="journal article" date="2021" name="Open Biol.">
        <title>Shared evolutionary footprints suggest mitochondrial oxidative damage underlies multiple complex I losses in fungi.</title>
        <authorList>
            <person name="Schikora-Tamarit M.A."/>
            <person name="Marcet-Houben M."/>
            <person name="Nosek J."/>
            <person name="Gabaldon T."/>
        </authorList>
    </citation>
    <scope>NUCLEOTIDE SEQUENCE</scope>
    <source>
        <strain evidence="3">CBS2887</strain>
    </source>
</reference>
<keyword evidence="1" id="KW-0560">Oxidoreductase</keyword>
<dbReference type="OrthoDB" id="48988at2759"/>
<evidence type="ECO:0000256" key="1">
    <source>
        <dbReference type="ARBA" id="ARBA00023002"/>
    </source>
</evidence>
<keyword evidence="4" id="KW-1185">Reference proteome</keyword>
<gene>
    <name evidence="3" type="ORF">WICPIJ_003219</name>
</gene>
<name>A0A9P8TPF5_WICPI</name>
<dbReference type="EMBL" id="JAEUBG010001786">
    <property type="protein sequence ID" value="KAH3685806.1"/>
    <property type="molecule type" value="Genomic_DNA"/>
</dbReference>
<dbReference type="Gene3D" id="3.20.20.100">
    <property type="entry name" value="NADP-dependent oxidoreductase domain"/>
    <property type="match status" value="1"/>
</dbReference>
<dbReference type="GO" id="GO:0016491">
    <property type="term" value="F:oxidoreductase activity"/>
    <property type="evidence" value="ECO:0007669"/>
    <property type="project" value="UniProtKB-KW"/>
</dbReference>
<feature type="domain" description="NADP-dependent oxidoreductase" evidence="2">
    <location>
        <begin position="30"/>
        <end position="66"/>
    </location>
</feature>
<dbReference type="SUPFAM" id="SSF51430">
    <property type="entry name" value="NAD(P)-linked oxidoreductase"/>
    <property type="match status" value="1"/>
</dbReference>
<dbReference type="Pfam" id="PF00248">
    <property type="entry name" value="Aldo_ket_red"/>
    <property type="match status" value="1"/>
</dbReference>
<evidence type="ECO:0000313" key="4">
    <source>
        <dbReference type="Proteomes" id="UP000774326"/>
    </source>
</evidence>
<reference evidence="3" key="2">
    <citation type="submission" date="2021-01" db="EMBL/GenBank/DDBJ databases">
        <authorList>
            <person name="Schikora-Tamarit M.A."/>
        </authorList>
    </citation>
    <scope>NUCLEOTIDE SEQUENCE</scope>
    <source>
        <strain evidence="3">CBS2887</strain>
    </source>
</reference>
<evidence type="ECO:0000259" key="2">
    <source>
        <dbReference type="Pfam" id="PF00248"/>
    </source>
</evidence>
<accession>A0A9P8TPF5</accession>
<proteinExistence type="predicted"/>
<comment type="caution">
    <text evidence="3">The sequence shown here is derived from an EMBL/GenBank/DDBJ whole genome shotgun (WGS) entry which is preliminary data.</text>
</comment>
<dbReference type="Proteomes" id="UP000774326">
    <property type="component" value="Unassembled WGS sequence"/>
</dbReference>
<dbReference type="InterPro" id="IPR023210">
    <property type="entry name" value="NADP_OxRdtase_dom"/>
</dbReference>
<dbReference type="AlphaFoldDB" id="A0A9P8TPF5"/>